<keyword evidence="3" id="KW-1185">Reference proteome</keyword>
<feature type="coiled-coil region" evidence="1">
    <location>
        <begin position="114"/>
        <end position="148"/>
    </location>
</feature>
<reference evidence="2 3" key="1">
    <citation type="submission" date="2024-05" db="EMBL/GenBank/DDBJ databases">
        <authorList>
            <person name="Kim H.-Y."/>
            <person name="Kim E."/>
            <person name="Cai Y."/>
            <person name="Yang S.-M."/>
            <person name="Lee W."/>
        </authorList>
    </citation>
    <scope>NUCLEOTIDE SEQUENCE [LARGE SCALE GENOMIC DNA]</scope>
    <source>
        <strain evidence="2 3">FBL11</strain>
    </source>
</reference>
<proteinExistence type="predicted"/>
<evidence type="ECO:0000313" key="3">
    <source>
        <dbReference type="Proteomes" id="UP001461960"/>
    </source>
</evidence>
<gene>
    <name evidence="2" type="ORF">AAIR29_12730</name>
</gene>
<feature type="coiled-coil region" evidence="1">
    <location>
        <begin position="192"/>
        <end position="241"/>
    </location>
</feature>
<evidence type="ECO:0000313" key="2">
    <source>
        <dbReference type="EMBL" id="MEN2752496.1"/>
    </source>
</evidence>
<evidence type="ECO:0000256" key="1">
    <source>
        <dbReference type="SAM" id="Coils"/>
    </source>
</evidence>
<dbReference type="Proteomes" id="UP001461960">
    <property type="component" value="Unassembled WGS sequence"/>
</dbReference>
<comment type="caution">
    <text evidence="2">The sequence shown here is derived from an EMBL/GenBank/DDBJ whole genome shotgun (WGS) entry which is preliminary data.</text>
</comment>
<dbReference type="RefSeq" id="WP_345832575.1">
    <property type="nucleotide sequence ID" value="NZ_JBDGHN010000008.1"/>
</dbReference>
<accession>A0ABU9XAQ1</accession>
<protein>
    <submittedName>
        <fullName evidence="2">Uncharacterized protein</fullName>
    </submittedName>
</protein>
<sequence>MVANKGDKIIKKANIRFLEAHYYLTHNSHSMNAFVKNRCDKALLTIFEEASKELELEQELQINALPLSEGSLVEWYQFIISPAGTFNILTLLVNTIACVVAIKPSLALESNLDIEYKKLKVREKELKVKSLEKKLAKIEKKEKNKEERQPSTSMEPMIYDSLVVSEKPLNSLRILDTAYNHTQNEQPVLSEESRLNIESKKLDNKKKQLEIKLLKKKLAYIDNKDQDLKDIRNEIKDINDITYDLMIENHKIRKNLSVFYENLIEYKKIDAIGFATYDENHKVISSEKKVKRSDFDSFILDLDEFEEVDDNAKIYIFSPNLVKGRHKWRGMYEKEGRIIDFSMNDKDFKSSVENGGITFKNGSMIVAVLNIKIKLDISGNETSRIYHVETVLKYYYEGNYTETIQGKKYKADRKDAEAQIILPFDN</sequence>
<organism evidence="2 3">
    <name type="scientific">Psychrobacter saeujeotis</name>
    <dbReference type="NCBI Taxonomy" id="3143436"/>
    <lineage>
        <taxon>Bacteria</taxon>
        <taxon>Pseudomonadati</taxon>
        <taxon>Pseudomonadota</taxon>
        <taxon>Gammaproteobacteria</taxon>
        <taxon>Moraxellales</taxon>
        <taxon>Moraxellaceae</taxon>
        <taxon>Psychrobacter</taxon>
    </lineage>
</organism>
<name>A0ABU9XAQ1_9GAMM</name>
<dbReference type="EMBL" id="JBDGHN010000008">
    <property type="protein sequence ID" value="MEN2752496.1"/>
    <property type="molecule type" value="Genomic_DNA"/>
</dbReference>
<keyword evidence="1" id="KW-0175">Coiled coil</keyword>